<comment type="caution">
    <text evidence="1">The sequence shown here is derived from an EMBL/GenBank/DDBJ whole genome shotgun (WGS) entry which is preliminary data.</text>
</comment>
<reference evidence="2" key="1">
    <citation type="journal article" date="2023" name="Commun. Biol.">
        <title>Genome analysis of Parmales, the sister group of diatoms, reveals the evolutionary specialization of diatoms from phago-mixotrophs to photoautotrophs.</title>
        <authorList>
            <person name="Ban H."/>
            <person name="Sato S."/>
            <person name="Yoshikawa S."/>
            <person name="Yamada K."/>
            <person name="Nakamura Y."/>
            <person name="Ichinomiya M."/>
            <person name="Sato N."/>
            <person name="Blanc-Mathieu R."/>
            <person name="Endo H."/>
            <person name="Kuwata A."/>
            <person name="Ogata H."/>
        </authorList>
    </citation>
    <scope>NUCLEOTIDE SEQUENCE [LARGE SCALE GENOMIC DNA]</scope>
    <source>
        <strain evidence="2">NIES 3699</strain>
    </source>
</reference>
<protein>
    <submittedName>
        <fullName evidence="1">Uncharacterized protein</fullName>
    </submittedName>
</protein>
<dbReference type="AlphaFoldDB" id="A0A9W7F2R1"/>
<evidence type="ECO:0000313" key="2">
    <source>
        <dbReference type="Proteomes" id="UP001165160"/>
    </source>
</evidence>
<keyword evidence="2" id="KW-1185">Reference proteome</keyword>
<evidence type="ECO:0000313" key="1">
    <source>
        <dbReference type="EMBL" id="GMH99980.1"/>
    </source>
</evidence>
<sequence>MNVTISEEGSVKAWKKRRRTSSPLLLPCTILTPPSLPSTVHYILNKYGTSRQMSSNSLLKRLKNLGGHGTLSSIPNLKITPSTIQSYVSIPPTPSFLLQSTPHGTPTGYIRQSSSLTPLSSLYRSPTLLPPGTYEVTVKEIDGEGDNGMPLVTFSSSIFEYKQIKRDEDCEASEMIYNLADLKIGQLLPCVIKKVTPKFYHCSCSVSRLSSGGKRVPKHGIMYRDTVEDVTEHFTLDDLIEEEEEEGGGEEEGEDMFEGLGEEERMEAIKNMLDLGEFNVGDEVNVYVETVSKQSGRFTVSLEKPEKRSKEERKIEKLKEEGVYEIVEGNLGEGVEGEVVGKGGGGGYVKDGRLGVVGRVGGEVGEVGSVWRGKVKGIEGGEVWFV</sequence>
<gene>
    <name evidence="1" type="ORF">TrVE_jg4704</name>
</gene>
<dbReference type="Proteomes" id="UP001165160">
    <property type="component" value="Unassembled WGS sequence"/>
</dbReference>
<accession>A0A9W7F2R1</accession>
<organism evidence="1 2">
    <name type="scientific">Triparma verrucosa</name>
    <dbReference type="NCBI Taxonomy" id="1606542"/>
    <lineage>
        <taxon>Eukaryota</taxon>
        <taxon>Sar</taxon>
        <taxon>Stramenopiles</taxon>
        <taxon>Ochrophyta</taxon>
        <taxon>Bolidophyceae</taxon>
        <taxon>Parmales</taxon>
        <taxon>Triparmaceae</taxon>
        <taxon>Triparma</taxon>
    </lineage>
</organism>
<name>A0A9W7F2R1_9STRA</name>
<dbReference type="EMBL" id="BRXX01000241">
    <property type="protein sequence ID" value="GMH99980.1"/>
    <property type="molecule type" value="Genomic_DNA"/>
</dbReference>
<proteinExistence type="predicted"/>